<sequence>MDSNAPRQLAEYTMPEFQPSELRRTFVARLNQYAPNKVILSYASVRRTQALDLRPLCFQHTWGASSSPDAHEIYCVLIKYRNNIQQITLILDSEATADPQFSSLFGIAIDALLLLKSLVIEVYHPALLNKLPKSKATVVCGDSSSRTQWLGV</sequence>
<proteinExistence type="predicted"/>
<organism evidence="1 2">
    <name type="scientific">Dimargaris cristalligena</name>
    <dbReference type="NCBI Taxonomy" id="215637"/>
    <lineage>
        <taxon>Eukaryota</taxon>
        <taxon>Fungi</taxon>
        <taxon>Fungi incertae sedis</taxon>
        <taxon>Zoopagomycota</taxon>
        <taxon>Kickxellomycotina</taxon>
        <taxon>Dimargaritomycetes</taxon>
        <taxon>Dimargaritales</taxon>
        <taxon>Dimargaritaceae</taxon>
        <taxon>Dimargaris</taxon>
    </lineage>
</organism>
<dbReference type="EMBL" id="ML002217">
    <property type="protein sequence ID" value="RKP40245.1"/>
    <property type="molecule type" value="Genomic_DNA"/>
</dbReference>
<evidence type="ECO:0000313" key="1">
    <source>
        <dbReference type="EMBL" id="RKP40245.1"/>
    </source>
</evidence>
<gene>
    <name evidence="1" type="ORF">BJ085DRAFT_39506</name>
</gene>
<dbReference type="AlphaFoldDB" id="A0A4Q0A2B4"/>
<protein>
    <submittedName>
        <fullName evidence="1">Uncharacterized protein</fullName>
    </submittedName>
</protein>
<evidence type="ECO:0000313" key="2">
    <source>
        <dbReference type="Proteomes" id="UP000268162"/>
    </source>
</evidence>
<accession>A0A4Q0A2B4</accession>
<dbReference type="Proteomes" id="UP000268162">
    <property type="component" value="Unassembled WGS sequence"/>
</dbReference>
<keyword evidence="2" id="KW-1185">Reference proteome</keyword>
<reference evidence="2" key="1">
    <citation type="journal article" date="2018" name="Nat. Microbiol.">
        <title>Leveraging single-cell genomics to expand the fungal tree of life.</title>
        <authorList>
            <person name="Ahrendt S.R."/>
            <person name="Quandt C.A."/>
            <person name="Ciobanu D."/>
            <person name="Clum A."/>
            <person name="Salamov A."/>
            <person name="Andreopoulos B."/>
            <person name="Cheng J.F."/>
            <person name="Woyke T."/>
            <person name="Pelin A."/>
            <person name="Henrissat B."/>
            <person name="Reynolds N.K."/>
            <person name="Benny G.L."/>
            <person name="Smith M.E."/>
            <person name="James T.Y."/>
            <person name="Grigoriev I.V."/>
        </authorList>
    </citation>
    <scope>NUCLEOTIDE SEQUENCE [LARGE SCALE GENOMIC DNA]</scope>
    <source>
        <strain evidence="2">RSA 468</strain>
    </source>
</reference>
<name>A0A4Q0A2B4_9FUNG</name>